<feature type="domain" description="PucR C-terminal helix-turn-helix" evidence="1">
    <location>
        <begin position="238"/>
        <end position="295"/>
    </location>
</feature>
<accession>A0A3D8PV20</accession>
<dbReference type="InterPro" id="IPR042070">
    <property type="entry name" value="PucR_C-HTH_sf"/>
</dbReference>
<reference evidence="3" key="1">
    <citation type="submission" date="2017-11" db="EMBL/GenBank/DDBJ databases">
        <authorList>
            <person name="Zhu W."/>
        </authorList>
    </citation>
    <scope>NUCLEOTIDE SEQUENCE [LARGE SCALE GENOMIC DNA]</scope>
    <source>
        <strain evidence="3">CAU 1051</strain>
    </source>
</reference>
<dbReference type="Pfam" id="PF13556">
    <property type="entry name" value="HTH_30"/>
    <property type="match status" value="1"/>
</dbReference>
<dbReference type="OrthoDB" id="9792148at2"/>
<evidence type="ECO:0000313" key="3">
    <source>
        <dbReference type="Proteomes" id="UP000256520"/>
    </source>
</evidence>
<evidence type="ECO:0000313" key="2">
    <source>
        <dbReference type="EMBL" id="RDW19874.1"/>
    </source>
</evidence>
<dbReference type="PANTHER" id="PTHR33744:SF15">
    <property type="entry name" value="CARBOHYDRATE DIACID REGULATOR"/>
    <property type="match status" value="1"/>
</dbReference>
<protein>
    <recommendedName>
        <fullName evidence="1">PucR C-terminal helix-turn-helix domain-containing protein</fullName>
    </recommendedName>
</protein>
<gene>
    <name evidence="2" type="ORF">CWR45_07375</name>
</gene>
<dbReference type="SUPFAM" id="SSF46689">
    <property type="entry name" value="Homeodomain-like"/>
    <property type="match status" value="1"/>
</dbReference>
<name>A0A3D8PV20_9BACI</name>
<dbReference type="Gene3D" id="1.10.10.2840">
    <property type="entry name" value="PucR C-terminal helix-turn-helix domain"/>
    <property type="match status" value="1"/>
</dbReference>
<proteinExistence type="predicted"/>
<dbReference type="AlphaFoldDB" id="A0A3D8PV20"/>
<dbReference type="InterPro" id="IPR009057">
    <property type="entry name" value="Homeodomain-like_sf"/>
</dbReference>
<dbReference type="InterPro" id="IPR051448">
    <property type="entry name" value="CdaR-like_regulators"/>
</dbReference>
<comment type="caution">
    <text evidence="2">The sequence shown here is derived from an EMBL/GenBank/DDBJ whole genome shotgun (WGS) entry which is preliminary data.</text>
</comment>
<dbReference type="EMBL" id="PIOD01000006">
    <property type="protein sequence ID" value="RDW19874.1"/>
    <property type="molecule type" value="Genomic_DNA"/>
</dbReference>
<dbReference type="PANTHER" id="PTHR33744">
    <property type="entry name" value="CARBOHYDRATE DIACID REGULATOR"/>
    <property type="match status" value="1"/>
</dbReference>
<sequence>MKRSFSMLKELKKIFSTLVIYQNNHAEIPENYQWFITSNQDIIGIDTQELSSRDTALLSTFLSPYSITIPKPTSQEQLWKSRLQENDNAEVVSPFRLVYFKITENQMKPLQFKEAIQDFYAKSVPIIWENQYEGIIIEELSDLSEEFISYEQIINTLMSDLYVNIRFYVGPILDNLTHVKQLYATFITNSEQAFSYFEKPVITYMDAIIHGFIDRVDTPFRDEVIMVIFKDLVTDKDLLHTLQTFIQSNLNTSVAAKALHMHRNSLQYRLDKFRERTGIDIRQFDQAIIVYLGLLSIMHRD</sequence>
<dbReference type="InterPro" id="IPR025736">
    <property type="entry name" value="PucR_C-HTH_dom"/>
</dbReference>
<evidence type="ECO:0000259" key="1">
    <source>
        <dbReference type="Pfam" id="PF13556"/>
    </source>
</evidence>
<organism evidence="2 3">
    <name type="scientific">Oceanobacillus chungangensis</name>
    <dbReference type="NCBI Taxonomy" id="1229152"/>
    <lineage>
        <taxon>Bacteria</taxon>
        <taxon>Bacillati</taxon>
        <taxon>Bacillota</taxon>
        <taxon>Bacilli</taxon>
        <taxon>Bacillales</taxon>
        <taxon>Bacillaceae</taxon>
        <taxon>Oceanobacillus</taxon>
    </lineage>
</organism>
<keyword evidence="3" id="KW-1185">Reference proteome</keyword>
<dbReference type="Proteomes" id="UP000256520">
    <property type="component" value="Unassembled WGS sequence"/>
</dbReference>